<dbReference type="Proteomes" id="UP000319980">
    <property type="component" value="Unassembled WGS sequence"/>
</dbReference>
<evidence type="ECO:0000256" key="3">
    <source>
        <dbReference type="ARBA" id="ARBA00022475"/>
    </source>
</evidence>
<dbReference type="SUPFAM" id="SSF54523">
    <property type="entry name" value="Pili subunits"/>
    <property type="match status" value="1"/>
</dbReference>
<feature type="domain" description="General secretion pathway GspH" evidence="13">
    <location>
        <begin position="70"/>
        <end position="163"/>
    </location>
</feature>
<dbReference type="InterPro" id="IPR022346">
    <property type="entry name" value="T2SS_GspH"/>
</dbReference>
<keyword evidence="6 12" id="KW-0812">Transmembrane</keyword>
<keyword evidence="7 12" id="KW-1133">Transmembrane helix</keyword>
<keyword evidence="8 12" id="KW-0472">Membrane</keyword>
<comment type="similarity">
    <text evidence="9">Belongs to the GSP H family.</text>
</comment>
<proteinExistence type="inferred from homology"/>
<feature type="region of interest" description="Disordered" evidence="11">
    <location>
        <begin position="1"/>
        <end position="30"/>
    </location>
</feature>
<accession>A0A5C5U4M1</accession>
<dbReference type="OrthoDB" id="8481584at2"/>
<evidence type="ECO:0000256" key="12">
    <source>
        <dbReference type="SAM" id="Phobius"/>
    </source>
</evidence>
<evidence type="ECO:0000256" key="7">
    <source>
        <dbReference type="ARBA" id="ARBA00022989"/>
    </source>
</evidence>
<keyword evidence="5" id="KW-0997">Cell inner membrane</keyword>
<evidence type="ECO:0000256" key="4">
    <source>
        <dbReference type="ARBA" id="ARBA00022481"/>
    </source>
</evidence>
<evidence type="ECO:0000256" key="2">
    <source>
        <dbReference type="ARBA" id="ARBA00021549"/>
    </source>
</evidence>
<comment type="subcellular location">
    <subcellularLocation>
        <location evidence="1">Cell inner membrane</location>
        <topology evidence="1">Single-pass membrane protein</topology>
    </subcellularLocation>
</comment>
<evidence type="ECO:0000256" key="11">
    <source>
        <dbReference type="SAM" id="MobiDB-lite"/>
    </source>
</evidence>
<dbReference type="Pfam" id="PF07963">
    <property type="entry name" value="N_methyl"/>
    <property type="match status" value="1"/>
</dbReference>
<dbReference type="GO" id="GO:0015628">
    <property type="term" value="P:protein secretion by the type II secretion system"/>
    <property type="evidence" value="ECO:0007669"/>
    <property type="project" value="InterPro"/>
</dbReference>
<dbReference type="GO" id="GO:0015627">
    <property type="term" value="C:type II protein secretion system complex"/>
    <property type="evidence" value="ECO:0007669"/>
    <property type="project" value="InterPro"/>
</dbReference>
<evidence type="ECO:0000256" key="9">
    <source>
        <dbReference type="ARBA" id="ARBA00025772"/>
    </source>
</evidence>
<reference evidence="14 15" key="1">
    <citation type="journal article" date="2008" name="Int. J. Syst. Evol. Microbiol.">
        <title>Luteimonas marina sp. nov., isolated from seawater.</title>
        <authorList>
            <person name="Baik K.S."/>
            <person name="Park S.C."/>
            <person name="Kim M.S."/>
            <person name="Kim E.M."/>
            <person name="Park C."/>
            <person name="Chun J."/>
            <person name="Seong C.N."/>
        </authorList>
    </citation>
    <scope>NUCLEOTIDE SEQUENCE [LARGE SCALE GENOMIC DNA]</scope>
    <source>
        <strain evidence="14 15">FR1330</strain>
    </source>
</reference>
<dbReference type="NCBIfam" id="NF047827">
    <property type="entry name" value="T3SSXpsH"/>
    <property type="match status" value="1"/>
</dbReference>
<feature type="transmembrane region" description="Helical" evidence="12">
    <location>
        <begin position="39"/>
        <end position="61"/>
    </location>
</feature>
<evidence type="ECO:0000256" key="5">
    <source>
        <dbReference type="ARBA" id="ARBA00022519"/>
    </source>
</evidence>
<gene>
    <name evidence="14" type="primary">gspH</name>
    <name evidence="14" type="ORF">FQY83_10625</name>
</gene>
<dbReference type="AlphaFoldDB" id="A0A5C5U4M1"/>
<name>A0A5C5U4M1_9GAMM</name>
<evidence type="ECO:0000259" key="13">
    <source>
        <dbReference type="Pfam" id="PF12019"/>
    </source>
</evidence>
<evidence type="ECO:0000313" key="14">
    <source>
        <dbReference type="EMBL" id="TWT20395.1"/>
    </source>
</evidence>
<evidence type="ECO:0000256" key="10">
    <source>
        <dbReference type="ARBA" id="ARBA00030775"/>
    </source>
</evidence>
<keyword evidence="15" id="KW-1185">Reference proteome</keyword>
<dbReference type="NCBIfam" id="TIGR02532">
    <property type="entry name" value="IV_pilin_GFxxxE"/>
    <property type="match status" value="1"/>
</dbReference>
<protein>
    <recommendedName>
        <fullName evidence="2">Type II secretion system protein H</fullName>
    </recommendedName>
    <alternativeName>
        <fullName evidence="10">General secretion pathway protein H</fullName>
    </alternativeName>
</protein>
<organism evidence="14 15">
    <name type="scientific">Luteimonas marina</name>
    <dbReference type="NCBI Taxonomy" id="488485"/>
    <lineage>
        <taxon>Bacteria</taxon>
        <taxon>Pseudomonadati</taxon>
        <taxon>Pseudomonadota</taxon>
        <taxon>Gammaproteobacteria</taxon>
        <taxon>Lysobacterales</taxon>
        <taxon>Lysobacteraceae</taxon>
        <taxon>Luteimonas</taxon>
    </lineage>
</organism>
<dbReference type="InterPro" id="IPR012902">
    <property type="entry name" value="N_methyl_site"/>
</dbReference>
<feature type="compositionally biased region" description="Basic and acidic residues" evidence="11">
    <location>
        <begin position="1"/>
        <end position="22"/>
    </location>
</feature>
<dbReference type="GO" id="GO:0005886">
    <property type="term" value="C:plasma membrane"/>
    <property type="evidence" value="ECO:0007669"/>
    <property type="project" value="UniProtKB-SubCell"/>
</dbReference>
<evidence type="ECO:0000256" key="1">
    <source>
        <dbReference type="ARBA" id="ARBA00004377"/>
    </source>
</evidence>
<dbReference type="Pfam" id="PF12019">
    <property type="entry name" value="GspH"/>
    <property type="match status" value="1"/>
</dbReference>
<sequence>MDSRLTRHSSVESRGNDGRESEGPSSTRRPQRGFSLLEILLVMALIAATGLLAAGVLTGGFDRMALRSSAKEVTSQLRFARARAIATGKPQQFLIDPAAHAWQGANGRSGDLPKKLGVHFIGARELQPAEGVGAIMFFGDGASSGGRVQLSLRDAAWNVDVAWLTGEVTLRRGEVVR</sequence>
<evidence type="ECO:0000256" key="6">
    <source>
        <dbReference type="ARBA" id="ARBA00022692"/>
    </source>
</evidence>
<evidence type="ECO:0000313" key="15">
    <source>
        <dbReference type="Proteomes" id="UP000319980"/>
    </source>
</evidence>
<dbReference type="PROSITE" id="PS00409">
    <property type="entry name" value="PROKAR_NTER_METHYL"/>
    <property type="match status" value="1"/>
</dbReference>
<dbReference type="InterPro" id="IPR045584">
    <property type="entry name" value="Pilin-like"/>
</dbReference>
<evidence type="ECO:0000256" key="8">
    <source>
        <dbReference type="ARBA" id="ARBA00023136"/>
    </source>
</evidence>
<keyword evidence="3" id="KW-1003">Cell membrane</keyword>
<dbReference type="EMBL" id="VOHK01000004">
    <property type="protein sequence ID" value="TWT20395.1"/>
    <property type="molecule type" value="Genomic_DNA"/>
</dbReference>
<keyword evidence="4" id="KW-0488">Methylation</keyword>
<comment type="caution">
    <text evidence="14">The sequence shown here is derived from an EMBL/GenBank/DDBJ whole genome shotgun (WGS) entry which is preliminary data.</text>
</comment>